<dbReference type="SUPFAM" id="SSF140453">
    <property type="entry name" value="EsxAB dimer-like"/>
    <property type="match status" value="1"/>
</dbReference>
<organism evidence="1 2">
    <name type="scientific">Marinitenerispora sediminis</name>
    <dbReference type="NCBI Taxonomy" id="1931232"/>
    <lineage>
        <taxon>Bacteria</taxon>
        <taxon>Bacillati</taxon>
        <taxon>Actinomycetota</taxon>
        <taxon>Actinomycetes</taxon>
        <taxon>Streptosporangiales</taxon>
        <taxon>Nocardiopsidaceae</taxon>
        <taxon>Marinitenerispora</taxon>
    </lineage>
</organism>
<sequence length="86" mass="9842">MGQEQMSQQTEVVARAIEDLAAEMQRIKQMNIGFMSDEYDAAIARWRLNVEDMRTLLKSGAFALGSITENYNNTDRREAANWQALQ</sequence>
<comment type="caution">
    <text evidence="1">The sequence shown here is derived from an EMBL/GenBank/DDBJ whole genome shotgun (WGS) entry which is preliminary data.</text>
</comment>
<dbReference type="AlphaFoldDB" id="A0A368SY81"/>
<proteinExistence type="predicted"/>
<evidence type="ECO:0000313" key="1">
    <source>
        <dbReference type="EMBL" id="RCV48555.1"/>
    </source>
</evidence>
<reference evidence="1 2" key="1">
    <citation type="submission" date="2018-04" db="EMBL/GenBank/DDBJ databases">
        <title>Novel actinobacteria from marine sediment.</title>
        <authorList>
            <person name="Ng Z.Y."/>
            <person name="Tan G.Y.A."/>
        </authorList>
    </citation>
    <scope>NUCLEOTIDE SEQUENCE [LARGE SCALE GENOMIC DNA]</scope>
    <source>
        <strain evidence="1 2">TPS81</strain>
    </source>
</reference>
<name>A0A368SY81_9ACTN</name>
<dbReference type="EMBL" id="QEIN01000385">
    <property type="protein sequence ID" value="RCV48555.1"/>
    <property type="molecule type" value="Genomic_DNA"/>
</dbReference>
<dbReference type="Proteomes" id="UP000253318">
    <property type="component" value="Unassembled WGS sequence"/>
</dbReference>
<evidence type="ECO:0000313" key="2">
    <source>
        <dbReference type="Proteomes" id="UP000253318"/>
    </source>
</evidence>
<gene>
    <name evidence="1" type="ORF">DEF24_26190</name>
</gene>
<keyword evidence="2" id="KW-1185">Reference proteome</keyword>
<protein>
    <submittedName>
        <fullName evidence="1">WXG100 family type VII secretion target</fullName>
    </submittedName>
</protein>
<dbReference type="Gene3D" id="1.10.287.1060">
    <property type="entry name" value="ESAT-6-like"/>
    <property type="match status" value="1"/>
</dbReference>
<accession>A0A368SY81</accession>
<dbReference type="InterPro" id="IPR036689">
    <property type="entry name" value="ESAT-6-like_sf"/>
</dbReference>
<dbReference type="OrthoDB" id="3429226at2"/>